<dbReference type="PANTHER" id="PTHR42987">
    <property type="entry name" value="PEPTIDASE S49"/>
    <property type="match status" value="1"/>
</dbReference>
<proteinExistence type="inferred from homology"/>
<dbReference type="GO" id="GO:0006508">
    <property type="term" value="P:proteolysis"/>
    <property type="evidence" value="ECO:0007669"/>
    <property type="project" value="UniProtKB-KW"/>
</dbReference>
<comment type="similarity">
    <text evidence="1">Belongs to the peptidase S49 family.</text>
</comment>
<evidence type="ECO:0000256" key="2">
    <source>
        <dbReference type="ARBA" id="ARBA00022670"/>
    </source>
</evidence>
<dbReference type="EMBL" id="NOII01000002">
    <property type="protein sequence ID" value="OYD58207.1"/>
    <property type="molecule type" value="Genomic_DNA"/>
</dbReference>
<name>A0A235FB80_9BACL</name>
<dbReference type="NCBIfam" id="TIGR00706">
    <property type="entry name" value="SppA_dom"/>
    <property type="match status" value="1"/>
</dbReference>
<dbReference type="GO" id="GO:0008236">
    <property type="term" value="F:serine-type peptidase activity"/>
    <property type="evidence" value="ECO:0007669"/>
    <property type="project" value="UniProtKB-KW"/>
</dbReference>
<dbReference type="InterPro" id="IPR029045">
    <property type="entry name" value="ClpP/crotonase-like_dom_sf"/>
</dbReference>
<gene>
    <name evidence="6" type="primary">sppA</name>
    <name evidence="6" type="ORF">CGZ90_10020</name>
</gene>
<keyword evidence="7" id="KW-1185">Reference proteome</keyword>
<organism evidence="6 7">
    <name type="scientific">Fictibacillus aquaticus</name>
    <dbReference type="NCBI Taxonomy" id="2021314"/>
    <lineage>
        <taxon>Bacteria</taxon>
        <taxon>Bacillati</taxon>
        <taxon>Bacillota</taxon>
        <taxon>Bacilli</taxon>
        <taxon>Bacillales</taxon>
        <taxon>Fictibacillaceae</taxon>
        <taxon>Fictibacillus</taxon>
    </lineage>
</organism>
<dbReference type="Pfam" id="PF01343">
    <property type="entry name" value="Peptidase_S49"/>
    <property type="match status" value="1"/>
</dbReference>
<evidence type="ECO:0000313" key="7">
    <source>
        <dbReference type="Proteomes" id="UP000215059"/>
    </source>
</evidence>
<dbReference type="AlphaFoldDB" id="A0A235FB80"/>
<feature type="domain" description="Peptidase S49" evidence="5">
    <location>
        <begin position="133"/>
        <end position="281"/>
    </location>
</feature>
<dbReference type="OrthoDB" id="9764363at2"/>
<dbReference type="CDD" id="cd07023">
    <property type="entry name" value="S49_Sppa_N_C"/>
    <property type="match status" value="1"/>
</dbReference>
<protein>
    <submittedName>
        <fullName evidence="6">Signal peptide peptidase SppA</fullName>
    </submittedName>
</protein>
<accession>A0A235FB80</accession>
<keyword evidence="3" id="KW-0378">Hydrolase</keyword>
<reference evidence="6 7" key="1">
    <citation type="submission" date="2017-07" db="EMBL/GenBank/DDBJ databases">
        <title>Fictibacillus sp. nov. GDSW-R2A3 Genome sequencing and assembly.</title>
        <authorList>
            <person name="Mayilraj S."/>
        </authorList>
    </citation>
    <scope>NUCLEOTIDE SEQUENCE [LARGE SCALE GENOMIC DNA]</scope>
    <source>
        <strain evidence="6 7">GDSW-R2A3</strain>
    </source>
</reference>
<evidence type="ECO:0000256" key="4">
    <source>
        <dbReference type="ARBA" id="ARBA00022825"/>
    </source>
</evidence>
<evidence type="ECO:0000259" key="5">
    <source>
        <dbReference type="Pfam" id="PF01343"/>
    </source>
</evidence>
<dbReference type="PANTHER" id="PTHR42987:SF7">
    <property type="entry name" value="SIGNAL PEPTIDE PEPTIDASE SPPA-RELATED"/>
    <property type="match status" value="1"/>
</dbReference>
<comment type="caution">
    <text evidence="6">The sequence shown here is derived from an EMBL/GenBank/DDBJ whole genome shotgun (WGS) entry which is preliminary data.</text>
</comment>
<dbReference type="SUPFAM" id="SSF52096">
    <property type="entry name" value="ClpP/crotonase"/>
    <property type="match status" value="1"/>
</dbReference>
<sequence length="337" mass="36475">MNKKRWIALAIAAVLFISSALFQFLGSLAAGKLFGGMEESWLSAGDEEFAETVIQEGDSDRKIVVLDVSGVIQDTGDAASFFESAGYNHRQFLKMLDQAGKDDSAAGIIIKVNSPGGGVVESAEIHKKIVETQQKHRKPVFISMGSMAASGGYYISAPADTIYANPATMTGSLGVIIQSMNYGELAEKLGVKWETIKSGPHKDILSPSRDMTKEEQNILQDMVDDSYDEFVSVISQGRKMNEDAVRKIADGRIYSGKQAKELGLVDNLGTFDDAAAGMKKKLGDSGLSLVQYELPVGFESLFQMSVQKIAGSGGDLLGIKQLMNEQQSPQLKYLYSE</sequence>
<evidence type="ECO:0000256" key="3">
    <source>
        <dbReference type="ARBA" id="ARBA00022801"/>
    </source>
</evidence>
<dbReference type="InterPro" id="IPR004635">
    <property type="entry name" value="Pept_S49_SppA"/>
</dbReference>
<dbReference type="Gene3D" id="3.90.226.10">
    <property type="entry name" value="2-enoyl-CoA Hydratase, Chain A, domain 1"/>
    <property type="match status" value="2"/>
</dbReference>
<dbReference type="Proteomes" id="UP000215059">
    <property type="component" value="Unassembled WGS sequence"/>
</dbReference>
<evidence type="ECO:0000256" key="1">
    <source>
        <dbReference type="ARBA" id="ARBA00008683"/>
    </source>
</evidence>
<evidence type="ECO:0000313" key="6">
    <source>
        <dbReference type="EMBL" id="OYD58207.1"/>
    </source>
</evidence>
<keyword evidence="2" id="KW-0645">Protease</keyword>
<dbReference type="InterPro" id="IPR047272">
    <property type="entry name" value="S49_SppA_C"/>
</dbReference>
<keyword evidence="4" id="KW-0720">Serine protease</keyword>
<dbReference type="RefSeq" id="WP_094252348.1">
    <property type="nucleotide sequence ID" value="NZ_JBHLXL010000001.1"/>
</dbReference>
<dbReference type="InterPro" id="IPR002142">
    <property type="entry name" value="Peptidase_S49"/>
</dbReference>